<evidence type="ECO:0000256" key="1">
    <source>
        <dbReference type="SAM" id="MobiDB-lite"/>
    </source>
</evidence>
<keyword evidence="2" id="KW-1133">Transmembrane helix</keyword>
<dbReference type="AlphaFoldDB" id="A0AAD1FZA7"/>
<accession>A0AAD1FZA7</accession>
<reference evidence="3 4" key="1">
    <citation type="submission" date="2018-06" db="EMBL/GenBank/DDBJ databases">
        <title>Complete Genome Sequence of the Microcystin-Degrading Bacterium Sphingosinicella microcystinivorans Strain B-9.</title>
        <authorList>
            <person name="Jin H."/>
            <person name="Nishizawa T."/>
            <person name="Guo Y."/>
            <person name="Nishizawa A."/>
            <person name="Park H."/>
            <person name="Kato H."/>
            <person name="Tsuji K."/>
            <person name="Harada K."/>
        </authorList>
    </citation>
    <scope>NUCLEOTIDE SEQUENCE [LARGE SCALE GENOMIC DNA]</scope>
    <source>
        <strain evidence="3 4">B9</strain>
    </source>
</reference>
<keyword evidence="2" id="KW-0812">Transmembrane</keyword>
<gene>
    <name evidence="3" type="ORF">SmB9_00080</name>
</gene>
<organism evidence="3 4">
    <name type="scientific">Sphingosinicella microcystinivorans</name>
    <dbReference type="NCBI Taxonomy" id="335406"/>
    <lineage>
        <taxon>Bacteria</taxon>
        <taxon>Pseudomonadati</taxon>
        <taxon>Pseudomonadota</taxon>
        <taxon>Alphaproteobacteria</taxon>
        <taxon>Sphingomonadales</taxon>
        <taxon>Sphingosinicellaceae</taxon>
        <taxon>Sphingosinicella</taxon>
    </lineage>
</organism>
<proteinExistence type="predicted"/>
<sequence length="69" mass="7160">MAGIAPLNAGSAGRGRKRKGEAQERTRGPNRARARQLGTTLKDLALITLSGLVLCAFVLWSIGLANGAS</sequence>
<name>A0AAD1FZA7_SPHMI</name>
<keyword evidence="2" id="KW-0472">Membrane</keyword>
<dbReference type="Proteomes" id="UP000275727">
    <property type="component" value="Chromosome"/>
</dbReference>
<dbReference type="EMBL" id="AP018711">
    <property type="protein sequence ID" value="BBE32350.1"/>
    <property type="molecule type" value="Genomic_DNA"/>
</dbReference>
<evidence type="ECO:0000313" key="4">
    <source>
        <dbReference type="Proteomes" id="UP000275727"/>
    </source>
</evidence>
<protein>
    <submittedName>
        <fullName evidence="3">Uncharacterized protein</fullName>
    </submittedName>
</protein>
<feature type="transmembrane region" description="Helical" evidence="2">
    <location>
        <begin position="44"/>
        <end position="63"/>
    </location>
</feature>
<dbReference type="KEGG" id="smic:SmB9_00080"/>
<feature type="region of interest" description="Disordered" evidence="1">
    <location>
        <begin position="1"/>
        <end position="35"/>
    </location>
</feature>
<evidence type="ECO:0000313" key="3">
    <source>
        <dbReference type="EMBL" id="BBE32350.1"/>
    </source>
</evidence>
<evidence type="ECO:0000256" key="2">
    <source>
        <dbReference type="SAM" id="Phobius"/>
    </source>
</evidence>